<gene>
    <name evidence="2" type="ORF">QCL97_005220</name>
</gene>
<reference evidence="2 3" key="1">
    <citation type="submission" date="2023-12" db="EMBL/GenBank/DDBJ databases">
        <title>Evaluation and characterization of a potential secondary metabolite violacein from indigenous Chromobacterium amazonense SAM215.</title>
        <authorList>
            <person name="Tarafdar M.R."/>
            <person name="Abedin S.M."/>
            <person name="Atiqua A."/>
            <person name="Saha A."/>
            <person name="Khan S.N."/>
        </authorList>
    </citation>
    <scope>NUCLEOTIDE SEQUENCE [LARGE SCALE GENOMIC DNA]</scope>
    <source>
        <strain evidence="2 3">SAM215</strain>
    </source>
</reference>
<evidence type="ECO:0000313" key="3">
    <source>
        <dbReference type="Proteomes" id="UP001224516"/>
    </source>
</evidence>
<dbReference type="SUPFAM" id="SSF51905">
    <property type="entry name" value="FAD/NAD(P)-binding domain"/>
    <property type="match status" value="1"/>
</dbReference>
<dbReference type="InterPro" id="IPR038732">
    <property type="entry name" value="HpyO/CreE_NAD-binding"/>
</dbReference>
<dbReference type="Proteomes" id="UP001224516">
    <property type="component" value="Unassembled WGS sequence"/>
</dbReference>
<feature type="domain" description="FAD-dependent urate hydroxylase HpyO/Asp monooxygenase CreE-like FAD/NAD(P)-binding" evidence="1">
    <location>
        <begin position="6"/>
        <end position="167"/>
    </location>
</feature>
<proteinExistence type="predicted"/>
<dbReference type="Gene3D" id="3.50.50.60">
    <property type="entry name" value="FAD/NAD(P)-binding domain"/>
    <property type="match status" value="1"/>
</dbReference>
<dbReference type="EMBL" id="JAVFJF020000007">
    <property type="protein sequence ID" value="MEJ8674119.1"/>
    <property type="molecule type" value="Genomic_DNA"/>
</dbReference>
<dbReference type="Pfam" id="PF13454">
    <property type="entry name" value="NAD_binding_9"/>
    <property type="match status" value="1"/>
</dbReference>
<dbReference type="PANTHER" id="PTHR40254">
    <property type="entry name" value="BLR0577 PROTEIN"/>
    <property type="match status" value="1"/>
</dbReference>
<evidence type="ECO:0000259" key="1">
    <source>
        <dbReference type="Pfam" id="PF13454"/>
    </source>
</evidence>
<evidence type="ECO:0000313" key="2">
    <source>
        <dbReference type="EMBL" id="MEJ8674119.1"/>
    </source>
</evidence>
<dbReference type="InterPro" id="IPR052189">
    <property type="entry name" value="L-asp_N-monooxygenase_NS-form"/>
</dbReference>
<name>A0ABU8UZ26_9NEIS</name>
<dbReference type="InterPro" id="IPR036188">
    <property type="entry name" value="FAD/NAD-bd_sf"/>
</dbReference>
<sequence>MNSVIALIGSGSTALSFIHHYLQQLEAGAALPRTMYLFEKRAAFGSGAAYEADRASNLLNTKTEFITPFIDQPGDFWHWLQTQPALWRHQFPGYTLEADGYAPRPLFGMYLEDRLKALVKRAASLGLNVVQLHAEVLDIQQHGNRQVLNTDCNLRLVADYVFLTCGTLPAKRNNALAEHPHVLNTPYPVSTLPARIPAEAAVGILGARLSAIDAVIALIEQGHRGPITLHSRSGYFPSVRGTQGRIQPRYLSDEYLATLRASKGKLSLQELIALVQKEIMELEGTELRGDFHLPAPPASLENYLQDEIHAAAGPRAWQAALYATNPIIDQLWAALHEEDKQKFLDNYFSAFMAYRVSIPVENARKILRYLQSGQLRFCSGSFGRPQAMDGGLVLRMDGEQIVHHYDYLIQAMGSPRQVGHLESELLSRLLQRGVLQPHPLGGVKIEAHSYCAEGANGQTNPRFRVLGELTTGAFFFTSALDINARHAKRCVEQFATVFTPAAKDIEAAQA</sequence>
<protein>
    <submittedName>
        <fullName evidence="2">FAD/NAD(P)-binding protein</fullName>
    </submittedName>
</protein>
<organism evidence="2 3">
    <name type="scientific">Chromobacterium amazonense</name>
    <dbReference type="NCBI Taxonomy" id="1382803"/>
    <lineage>
        <taxon>Bacteria</taxon>
        <taxon>Pseudomonadati</taxon>
        <taxon>Pseudomonadota</taxon>
        <taxon>Betaproteobacteria</taxon>
        <taxon>Neisseriales</taxon>
        <taxon>Chromobacteriaceae</taxon>
        <taxon>Chromobacterium</taxon>
    </lineage>
</organism>
<keyword evidence="3" id="KW-1185">Reference proteome</keyword>
<accession>A0ABU8UZ26</accession>
<dbReference type="PANTHER" id="PTHR40254:SF1">
    <property type="entry name" value="BLR0577 PROTEIN"/>
    <property type="match status" value="1"/>
</dbReference>
<comment type="caution">
    <text evidence="2">The sequence shown here is derived from an EMBL/GenBank/DDBJ whole genome shotgun (WGS) entry which is preliminary data.</text>
</comment>
<dbReference type="RefSeq" id="WP_307910352.1">
    <property type="nucleotide sequence ID" value="NZ_JAVFJF020000007.1"/>
</dbReference>